<dbReference type="EMBL" id="CAFBNC010000012">
    <property type="protein sequence ID" value="CAB4926554.1"/>
    <property type="molecule type" value="Genomic_DNA"/>
</dbReference>
<protein>
    <submittedName>
        <fullName evidence="2">Unannotated protein</fullName>
    </submittedName>
</protein>
<dbReference type="InterPro" id="IPR006175">
    <property type="entry name" value="YjgF/YER057c/UK114"/>
</dbReference>
<gene>
    <name evidence="1" type="ORF">UFOPK1392_00462</name>
    <name evidence="2" type="ORF">UFOPK3733_00412</name>
</gene>
<evidence type="ECO:0000313" key="1">
    <source>
        <dbReference type="EMBL" id="CAB4322725.1"/>
    </source>
</evidence>
<proteinExistence type="predicted"/>
<sequence>MTERQNISSGSPFEPVLGYCRAVRIGNTISVSGTGPARADGTVDPDPEAQAARSLEIITAALAEAGATPADVVRTRVYLTDAADFDAVARAHGAIFSEIRPANSTVVVAALLNPEWKVEIEADAILSD</sequence>
<dbReference type="EMBL" id="CAEMXZ010000013">
    <property type="protein sequence ID" value="CAB4322725.1"/>
    <property type="molecule type" value="Genomic_DNA"/>
</dbReference>
<dbReference type="SUPFAM" id="SSF55298">
    <property type="entry name" value="YjgF-like"/>
    <property type="match status" value="1"/>
</dbReference>
<accession>A0A6J7I7F3</accession>
<dbReference type="InterPro" id="IPR035959">
    <property type="entry name" value="RutC-like_sf"/>
</dbReference>
<dbReference type="AlphaFoldDB" id="A0A6J7I7F3"/>
<evidence type="ECO:0000313" key="2">
    <source>
        <dbReference type="EMBL" id="CAB4926554.1"/>
    </source>
</evidence>
<organism evidence="2">
    <name type="scientific">freshwater metagenome</name>
    <dbReference type="NCBI Taxonomy" id="449393"/>
    <lineage>
        <taxon>unclassified sequences</taxon>
        <taxon>metagenomes</taxon>
        <taxon>ecological metagenomes</taxon>
    </lineage>
</organism>
<name>A0A6J7I7F3_9ZZZZ</name>
<dbReference type="Pfam" id="PF01042">
    <property type="entry name" value="Ribonuc_L-PSP"/>
    <property type="match status" value="1"/>
</dbReference>
<dbReference type="PANTHER" id="PTHR43857">
    <property type="entry name" value="BLR7761 PROTEIN"/>
    <property type="match status" value="1"/>
</dbReference>
<dbReference type="PANTHER" id="PTHR43857:SF1">
    <property type="entry name" value="YJGH FAMILY PROTEIN"/>
    <property type="match status" value="1"/>
</dbReference>
<dbReference type="Gene3D" id="3.30.1330.40">
    <property type="entry name" value="RutC-like"/>
    <property type="match status" value="1"/>
</dbReference>
<dbReference type="CDD" id="cd06154">
    <property type="entry name" value="YjgF_YER057c_UK114_like_6"/>
    <property type="match status" value="1"/>
</dbReference>
<reference evidence="2" key="1">
    <citation type="submission" date="2020-05" db="EMBL/GenBank/DDBJ databases">
        <authorList>
            <person name="Chiriac C."/>
            <person name="Salcher M."/>
            <person name="Ghai R."/>
            <person name="Kavagutti S V."/>
        </authorList>
    </citation>
    <scope>NUCLEOTIDE SEQUENCE</scope>
</reference>